<sequence>GSHLVPMLEICKVLVDRGYNVTLIAPGNFTAKSDLYNLIPQIIMDEEIDLYREFPSFENDIFEQKHFNVFHAFRSFSSSKYVKTYNTYKQAAEEINVDLFICDYFLNHAYYDIAWKLKKPAVGITSVMNFEKLEAYGMALRFMNNNLESNDVVSKVKRLINEESFKKNAESKRKYRGADLIEVMMKTIRSEGIKDENGSLMIDNNVLLKEWISPSYRMGFIRGSYLDVYIVAAITFLTLSSGFGYLLWKIIKFFL</sequence>
<keyword evidence="1" id="KW-0472">Membrane</keyword>
<keyword evidence="1" id="KW-1133">Transmembrane helix</keyword>
<protein>
    <submittedName>
        <fullName evidence="2">12014_t:CDS:1</fullName>
    </submittedName>
</protein>
<dbReference type="Gene3D" id="3.40.50.2000">
    <property type="entry name" value="Glycogen Phosphorylase B"/>
    <property type="match status" value="1"/>
</dbReference>
<organism evidence="2 3">
    <name type="scientific">Gigaspora margarita</name>
    <dbReference type="NCBI Taxonomy" id="4874"/>
    <lineage>
        <taxon>Eukaryota</taxon>
        <taxon>Fungi</taxon>
        <taxon>Fungi incertae sedis</taxon>
        <taxon>Mucoromycota</taxon>
        <taxon>Glomeromycotina</taxon>
        <taxon>Glomeromycetes</taxon>
        <taxon>Diversisporales</taxon>
        <taxon>Gigasporaceae</taxon>
        <taxon>Gigaspora</taxon>
    </lineage>
</organism>
<gene>
    <name evidence="2" type="ORF">GMARGA_LOCUS17619</name>
</gene>
<dbReference type="EMBL" id="CAJVQB010013470">
    <property type="protein sequence ID" value="CAG8762304.1"/>
    <property type="molecule type" value="Genomic_DNA"/>
</dbReference>
<proteinExistence type="predicted"/>
<feature type="transmembrane region" description="Helical" evidence="1">
    <location>
        <begin position="228"/>
        <end position="248"/>
    </location>
</feature>
<feature type="non-terminal residue" evidence="2">
    <location>
        <position position="1"/>
    </location>
</feature>
<evidence type="ECO:0000256" key="1">
    <source>
        <dbReference type="SAM" id="Phobius"/>
    </source>
</evidence>
<comment type="caution">
    <text evidence="2">The sequence shown here is derived from an EMBL/GenBank/DDBJ whole genome shotgun (WGS) entry which is preliminary data.</text>
</comment>
<dbReference type="SUPFAM" id="SSF53756">
    <property type="entry name" value="UDP-Glycosyltransferase/glycogen phosphorylase"/>
    <property type="match status" value="1"/>
</dbReference>
<evidence type="ECO:0000313" key="3">
    <source>
        <dbReference type="Proteomes" id="UP000789901"/>
    </source>
</evidence>
<keyword evidence="3" id="KW-1185">Reference proteome</keyword>
<dbReference type="Proteomes" id="UP000789901">
    <property type="component" value="Unassembled WGS sequence"/>
</dbReference>
<accession>A0ABN7VE06</accession>
<evidence type="ECO:0000313" key="2">
    <source>
        <dbReference type="EMBL" id="CAG8762304.1"/>
    </source>
</evidence>
<reference evidence="2 3" key="1">
    <citation type="submission" date="2021-06" db="EMBL/GenBank/DDBJ databases">
        <authorList>
            <person name="Kallberg Y."/>
            <person name="Tangrot J."/>
            <person name="Rosling A."/>
        </authorList>
    </citation>
    <scope>NUCLEOTIDE SEQUENCE [LARGE SCALE GENOMIC DNA]</scope>
    <source>
        <strain evidence="2 3">120-4 pot B 10/14</strain>
    </source>
</reference>
<keyword evidence="1" id="KW-0812">Transmembrane</keyword>
<name>A0ABN7VE06_GIGMA</name>